<feature type="compositionally biased region" description="Polar residues" evidence="2">
    <location>
        <begin position="186"/>
        <end position="196"/>
    </location>
</feature>
<proteinExistence type="predicted"/>
<evidence type="ECO:0000256" key="2">
    <source>
        <dbReference type="SAM" id="MobiDB-lite"/>
    </source>
</evidence>
<dbReference type="GO" id="GO:0008270">
    <property type="term" value="F:zinc ion binding"/>
    <property type="evidence" value="ECO:0007669"/>
    <property type="project" value="UniProtKB-KW"/>
</dbReference>
<name>A0A101MHD0_PENFR</name>
<organism evidence="4 5">
    <name type="scientific">Penicillium freii</name>
    <dbReference type="NCBI Taxonomy" id="48697"/>
    <lineage>
        <taxon>Eukaryota</taxon>
        <taxon>Fungi</taxon>
        <taxon>Dikarya</taxon>
        <taxon>Ascomycota</taxon>
        <taxon>Pezizomycotina</taxon>
        <taxon>Eurotiomycetes</taxon>
        <taxon>Eurotiomycetidae</taxon>
        <taxon>Eurotiales</taxon>
        <taxon>Aspergillaceae</taxon>
        <taxon>Penicillium</taxon>
    </lineage>
</organism>
<keyword evidence="5" id="KW-1185">Reference proteome</keyword>
<reference evidence="4 5" key="1">
    <citation type="submission" date="2015-10" db="EMBL/GenBank/DDBJ databases">
        <title>Genome sequencing of Penicillium freii.</title>
        <authorList>
            <person name="Nguyen H.D."/>
            <person name="Visagie C.M."/>
            <person name="Seifert K.A."/>
        </authorList>
    </citation>
    <scope>NUCLEOTIDE SEQUENCE [LARGE SCALE GENOMIC DNA]</scope>
    <source>
        <strain evidence="4 5">DAOM 242723</strain>
    </source>
</reference>
<dbReference type="STRING" id="48697.A0A101MHD0"/>
<keyword evidence="1" id="KW-0479">Metal-binding</keyword>
<dbReference type="InterPro" id="IPR036236">
    <property type="entry name" value="Znf_C2H2_sf"/>
</dbReference>
<gene>
    <name evidence="4" type="ORF">ACN42_g6506</name>
</gene>
<dbReference type="AlphaFoldDB" id="A0A101MHD0"/>
<evidence type="ECO:0000256" key="1">
    <source>
        <dbReference type="PROSITE-ProRule" id="PRU00042"/>
    </source>
</evidence>
<dbReference type="SUPFAM" id="SSF57667">
    <property type="entry name" value="beta-beta-alpha zinc fingers"/>
    <property type="match status" value="1"/>
</dbReference>
<evidence type="ECO:0000313" key="5">
    <source>
        <dbReference type="Proteomes" id="UP000055045"/>
    </source>
</evidence>
<dbReference type="EMBL" id="LLXE01000167">
    <property type="protein sequence ID" value="KUM60631.1"/>
    <property type="molecule type" value="Genomic_DNA"/>
</dbReference>
<keyword evidence="1" id="KW-0862">Zinc</keyword>
<feature type="region of interest" description="Disordered" evidence="2">
    <location>
        <begin position="183"/>
        <end position="207"/>
    </location>
</feature>
<protein>
    <recommendedName>
        <fullName evidence="3">C2H2-type domain-containing protein</fullName>
    </recommendedName>
</protein>
<dbReference type="PROSITE" id="PS00028">
    <property type="entry name" value="ZINC_FINGER_C2H2_1"/>
    <property type="match status" value="1"/>
</dbReference>
<comment type="caution">
    <text evidence="4">The sequence shown here is derived from an EMBL/GenBank/DDBJ whole genome shotgun (WGS) entry which is preliminary data.</text>
</comment>
<dbReference type="Gene3D" id="3.30.160.60">
    <property type="entry name" value="Classic Zinc Finger"/>
    <property type="match status" value="1"/>
</dbReference>
<evidence type="ECO:0000313" key="4">
    <source>
        <dbReference type="EMBL" id="KUM60631.1"/>
    </source>
</evidence>
<keyword evidence="1" id="KW-0863">Zinc-finger</keyword>
<feature type="domain" description="C2H2-type" evidence="3">
    <location>
        <begin position="243"/>
        <end position="266"/>
    </location>
</feature>
<dbReference type="OrthoDB" id="10261408at2759"/>
<dbReference type="SMART" id="SM00355">
    <property type="entry name" value="ZnF_C2H2"/>
    <property type="match status" value="2"/>
</dbReference>
<dbReference type="PROSITE" id="PS50157">
    <property type="entry name" value="ZINC_FINGER_C2H2_2"/>
    <property type="match status" value="1"/>
</dbReference>
<accession>A0A101MHD0</accession>
<dbReference type="InterPro" id="IPR013087">
    <property type="entry name" value="Znf_C2H2_type"/>
</dbReference>
<sequence>MPRSLDDINLDDLTLGHLLEFDLTTFGSIPPQPFRARRSPAVADTSMAPAYQPRYNPYEESLTPLGGHFAPTAPPTYRRPNQNIQYHTVSGNDPRALAIPFHGSADYFSPTAPLVASPLPYPQQNQNTAQYFTVDSNDPQTPAAAFDSPGDNLTCTTSPVPSPLGQVQPQQGASRSEVIAPGAISNGFTNGKSPRSPNHGHEQANPDNNIRCDWPGCSYHGTFTKKGSLKRHRDEQHTSPRSFPCPLCENTYSRKSHMTDHQLKAHGIRA</sequence>
<dbReference type="Proteomes" id="UP000055045">
    <property type="component" value="Unassembled WGS sequence"/>
</dbReference>
<evidence type="ECO:0000259" key="3">
    <source>
        <dbReference type="PROSITE" id="PS50157"/>
    </source>
</evidence>